<evidence type="ECO:0000256" key="7">
    <source>
        <dbReference type="ARBA" id="ARBA00022741"/>
    </source>
</evidence>
<evidence type="ECO:0000256" key="5">
    <source>
        <dbReference type="ARBA" id="ARBA00022553"/>
    </source>
</evidence>
<dbReference type="SMART" id="SM00387">
    <property type="entry name" value="HATPase_c"/>
    <property type="match status" value="1"/>
</dbReference>
<dbReference type="InterPro" id="IPR050398">
    <property type="entry name" value="HssS/ArlS-like"/>
</dbReference>
<keyword evidence="16" id="KW-1185">Reference proteome</keyword>
<dbReference type="InterPro" id="IPR003594">
    <property type="entry name" value="HATPase_dom"/>
</dbReference>
<evidence type="ECO:0000256" key="6">
    <source>
        <dbReference type="ARBA" id="ARBA00022679"/>
    </source>
</evidence>
<dbReference type="Pfam" id="PF00512">
    <property type="entry name" value="HisKA"/>
    <property type="match status" value="1"/>
</dbReference>
<proteinExistence type="predicted"/>
<name>A0ABS6D7W4_9FIRM</name>
<dbReference type="GO" id="GO:0016301">
    <property type="term" value="F:kinase activity"/>
    <property type="evidence" value="ECO:0007669"/>
    <property type="project" value="UniProtKB-KW"/>
</dbReference>
<dbReference type="InterPro" id="IPR003660">
    <property type="entry name" value="HAMP_dom"/>
</dbReference>
<gene>
    <name evidence="15" type="ORF">HGO97_015815</name>
</gene>
<keyword evidence="6" id="KW-0808">Transferase</keyword>
<evidence type="ECO:0000313" key="16">
    <source>
        <dbReference type="Proteomes" id="UP000723714"/>
    </source>
</evidence>
<accession>A0ABS6D7W4</accession>
<keyword evidence="4" id="KW-1003">Cell membrane</keyword>
<keyword evidence="7" id="KW-0547">Nucleotide-binding</keyword>
<dbReference type="Proteomes" id="UP000723714">
    <property type="component" value="Unassembled WGS sequence"/>
</dbReference>
<evidence type="ECO:0000313" key="15">
    <source>
        <dbReference type="EMBL" id="MBU3877272.1"/>
    </source>
</evidence>
<dbReference type="EMBL" id="JABACJ020000016">
    <property type="protein sequence ID" value="MBU3877272.1"/>
    <property type="molecule type" value="Genomic_DNA"/>
</dbReference>
<keyword evidence="5" id="KW-0597">Phosphoprotein</keyword>
<keyword evidence="11 12" id="KW-0472">Membrane</keyword>
<evidence type="ECO:0000256" key="10">
    <source>
        <dbReference type="ARBA" id="ARBA00023012"/>
    </source>
</evidence>
<comment type="caution">
    <text evidence="15">The sequence shown here is derived from an EMBL/GenBank/DDBJ whole genome shotgun (WGS) entry which is preliminary data.</text>
</comment>
<evidence type="ECO:0000256" key="4">
    <source>
        <dbReference type="ARBA" id="ARBA00022475"/>
    </source>
</evidence>
<dbReference type="PROSITE" id="PS50109">
    <property type="entry name" value="HIS_KIN"/>
    <property type="match status" value="1"/>
</dbReference>
<dbReference type="PANTHER" id="PTHR45528">
    <property type="entry name" value="SENSOR HISTIDINE KINASE CPXA"/>
    <property type="match status" value="1"/>
</dbReference>
<protein>
    <recommendedName>
        <fullName evidence="3">histidine kinase</fullName>
        <ecNumber evidence="3">2.7.13.3</ecNumber>
    </recommendedName>
</protein>
<feature type="domain" description="Histidine kinase" evidence="13">
    <location>
        <begin position="166"/>
        <end position="377"/>
    </location>
</feature>
<comment type="subcellular location">
    <subcellularLocation>
        <location evidence="2">Cell membrane</location>
        <topology evidence="2">Multi-pass membrane protein</topology>
    </subcellularLocation>
</comment>
<feature type="domain" description="HAMP" evidence="14">
    <location>
        <begin position="115"/>
        <end position="151"/>
    </location>
</feature>
<dbReference type="RefSeq" id="WP_216243628.1">
    <property type="nucleotide sequence ID" value="NZ_JABACJ020000016.1"/>
</dbReference>
<dbReference type="CDD" id="cd00082">
    <property type="entry name" value="HisKA"/>
    <property type="match status" value="1"/>
</dbReference>
<dbReference type="SMART" id="SM00388">
    <property type="entry name" value="HisKA"/>
    <property type="match status" value="1"/>
</dbReference>
<evidence type="ECO:0000256" key="1">
    <source>
        <dbReference type="ARBA" id="ARBA00000085"/>
    </source>
</evidence>
<sequence length="377" mass="42146">MGWIRRMSLKKSLFMLTCISVFCAAVLSILVIMTCIELKSTVAPQGVIIENGTGQISVLPAPTEEGLLTVRLLEVLQIGLPVLIFVGSSFMTAVLFYRVKLKESVAMLADGANCIIANDLDFTIEAKSDDELGRLCTAFETMRQTLLENNRRLWKQSEEQKRLNAAFSHELRNPITVLKGSVKLVRQGMKNEKAKPEQIVENLVRIEEYTDRIEEYVETMSSVQRLEQISLNLKKIEWNQLTLELEDAVRLIGSDSEKQIYFEAAEVVQILSVDPSILMQIVGNLVSNALRFAEQTIRITCNVKDTYLEITVRDDGAGFPLSLIRNGILPFQKGSEEAGHFGMGLYISSLLCQKHGGHLEIYNTPTGAEAKAMIKTE</sequence>
<dbReference type="CDD" id="cd06225">
    <property type="entry name" value="HAMP"/>
    <property type="match status" value="1"/>
</dbReference>
<keyword evidence="9" id="KW-0067">ATP-binding</keyword>
<dbReference type="Pfam" id="PF00672">
    <property type="entry name" value="HAMP"/>
    <property type="match status" value="1"/>
</dbReference>
<evidence type="ECO:0000256" key="2">
    <source>
        <dbReference type="ARBA" id="ARBA00004651"/>
    </source>
</evidence>
<reference evidence="15 16" key="1">
    <citation type="submission" date="2021-06" db="EMBL/GenBank/DDBJ databases">
        <title>Faecalicatena sp. nov. isolated from porcine feces.</title>
        <authorList>
            <person name="Oh B.S."/>
            <person name="Lee J.H."/>
        </authorList>
    </citation>
    <scope>NUCLEOTIDE SEQUENCE [LARGE SCALE GENOMIC DNA]</scope>
    <source>
        <strain evidence="15 16">AGMB00832</strain>
    </source>
</reference>
<dbReference type="EC" id="2.7.13.3" evidence="3"/>
<evidence type="ECO:0000256" key="8">
    <source>
        <dbReference type="ARBA" id="ARBA00022777"/>
    </source>
</evidence>
<evidence type="ECO:0000256" key="3">
    <source>
        <dbReference type="ARBA" id="ARBA00012438"/>
    </source>
</evidence>
<dbReference type="PROSITE" id="PS50885">
    <property type="entry name" value="HAMP"/>
    <property type="match status" value="1"/>
</dbReference>
<comment type="catalytic activity">
    <reaction evidence="1">
        <text>ATP + protein L-histidine = ADP + protein N-phospho-L-histidine.</text>
        <dbReference type="EC" id="2.7.13.3"/>
    </reaction>
</comment>
<keyword evidence="12" id="KW-1133">Transmembrane helix</keyword>
<organism evidence="15 16">
    <name type="scientific">Faecalicatena faecalis</name>
    <dbReference type="NCBI Taxonomy" id="2726362"/>
    <lineage>
        <taxon>Bacteria</taxon>
        <taxon>Bacillati</taxon>
        <taxon>Bacillota</taxon>
        <taxon>Clostridia</taxon>
        <taxon>Lachnospirales</taxon>
        <taxon>Lachnospiraceae</taxon>
        <taxon>Faecalicatena</taxon>
    </lineage>
</organism>
<keyword evidence="10" id="KW-0902">Two-component regulatory system</keyword>
<feature type="transmembrane region" description="Helical" evidence="12">
    <location>
        <begin position="78"/>
        <end position="97"/>
    </location>
</feature>
<dbReference type="InterPro" id="IPR005467">
    <property type="entry name" value="His_kinase_dom"/>
</dbReference>
<dbReference type="InterPro" id="IPR003661">
    <property type="entry name" value="HisK_dim/P_dom"/>
</dbReference>
<evidence type="ECO:0000256" key="9">
    <source>
        <dbReference type="ARBA" id="ARBA00022840"/>
    </source>
</evidence>
<keyword evidence="8 15" id="KW-0418">Kinase</keyword>
<evidence type="ECO:0000256" key="11">
    <source>
        <dbReference type="ARBA" id="ARBA00023136"/>
    </source>
</evidence>
<dbReference type="PANTHER" id="PTHR45528:SF1">
    <property type="entry name" value="SENSOR HISTIDINE KINASE CPXA"/>
    <property type="match status" value="1"/>
</dbReference>
<feature type="transmembrane region" description="Helical" evidence="12">
    <location>
        <begin position="12"/>
        <end position="33"/>
    </location>
</feature>
<evidence type="ECO:0000259" key="14">
    <source>
        <dbReference type="PROSITE" id="PS50885"/>
    </source>
</evidence>
<evidence type="ECO:0000259" key="13">
    <source>
        <dbReference type="PROSITE" id="PS50109"/>
    </source>
</evidence>
<dbReference type="Pfam" id="PF02518">
    <property type="entry name" value="HATPase_c"/>
    <property type="match status" value="1"/>
</dbReference>
<evidence type="ECO:0000256" key="12">
    <source>
        <dbReference type="SAM" id="Phobius"/>
    </source>
</evidence>
<keyword evidence="12" id="KW-0812">Transmembrane</keyword>